<keyword evidence="9" id="KW-1185">Reference proteome</keyword>
<accession>A0A7W5YT33</accession>
<dbReference type="Pfam" id="PF07681">
    <property type="entry name" value="DoxX"/>
    <property type="match status" value="1"/>
</dbReference>
<keyword evidence="6 7" id="KW-0472">Membrane</keyword>
<dbReference type="AlphaFoldDB" id="A0A7W5YT33"/>
<evidence type="ECO:0000256" key="3">
    <source>
        <dbReference type="ARBA" id="ARBA00022475"/>
    </source>
</evidence>
<dbReference type="GO" id="GO:0005886">
    <property type="term" value="C:plasma membrane"/>
    <property type="evidence" value="ECO:0007669"/>
    <property type="project" value="UniProtKB-SubCell"/>
</dbReference>
<evidence type="ECO:0000256" key="4">
    <source>
        <dbReference type="ARBA" id="ARBA00022692"/>
    </source>
</evidence>
<dbReference type="PANTHER" id="PTHR33452:SF1">
    <property type="entry name" value="INNER MEMBRANE PROTEIN YPHA-RELATED"/>
    <property type="match status" value="1"/>
</dbReference>
<evidence type="ECO:0000256" key="6">
    <source>
        <dbReference type="ARBA" id="ARBA00023136"/>
    </source>
</evidence>
<dbReference type="PANTHER" id="PTHR33452">
    <property type="entry name" value="OXIDOREDUCTASE CATD-RELATED"/>
    <property type="match status" value="1"/>
</dbReference>
<reference evidence="8 9" key="1">
    <citation type="submission" date="2020-08" db="EMBL/GenBank/DDBJ databases">
        <title>Sequencing the genomes of 1000 actinobacteria strains.</title>
        <authorList>
            <person name="Klenk H.-P."/>
        </authorList>
    </citation>
    <scope>NUCLEOTIDE SEQUENCE [LARGE SCALE GENOMIC DNA]</scope>
    <source>
        <strain evidence="8 9">DSM 44320</strain>
    </source>
</reference>
<proteinExistence type="inferred from homology"/>
<comment type="caution">
    <text evidence="8">The sequence shown here is derived from an EMBL/GenBank/DDBJ whole genome shotgun (WGS) entry which is preliminary data.</text>
</comment>
<dbReference type="GeneID" id="95392027"/>
<sequence>MKRVLFDLAALVTRVAIGLVFVSHGWQKWQTGIDSVTQMFTKMGVPQPGLAAGFTMTAELVGGALLIIGLFVPVAALALVAAMAGAFLFVHAPKGVFVGDGGWELVGALGAACLVLAAVGGGRFGIDGIRKAVLARRAQRRAEANAAARAPIDVDGVSHHRELSSP</sequence>
<protein>
    <submittedName>
        <fullName evidence="8">Putative membrane protein YphA (DoxX/SURF4 family)</fullName>
    </submittedName>
</protein>
<evidence type="ECO:0000256" key="5">
    <source>
        <dbReference type="ARBA" id="ARBA00022989"/>
    </source>
</evidence>
<comment type="similarity">
    <text evidence="2">Belongs to the DoxX family.</text>
</comment>
<keyword evidence="4 7" id="KW-0812">Transmembrane</keyword>
<feature type="transmembrane region" description="Helical" evidence="7">
    <location>
        <begin position="105"/>
        <end position="126"/>
    </location>
</feature>
<name>A0A7W5YT33_9ACTN</name>
<gene>
    <name evidence="8" type="ORF">FHR33_005709</name>
</gene>
<dbReference type="InterPro" id="IPR051907">
    <property type="entry name" value="DoxX-like_oxidoreductase"/>
</dbReference>
<keyword evidence="5 7" id="KW-1133">Transmembrane helix</keyword>
<evidence type="ECO:0000313" key="9">
    <source>
        <dbReference type="Proteomes" id="UP000579945"/>
    </source>
</evidence>
<dbReference type="EMBL" id="JACIBV010000001">
    <property type="protein sequence ID" value="MBB3729849.1"/>
    <property type="molecule type" value="Genomic_DNA"/>
</dbReference>
<evidence type="ECO:0000256" key="2">
    <source>
        <dbReference type="ARBA" id="ARBA00006679"/>
    </source>
</evidence>
<evidence type="ECO:0000313" key="8">
    <source>
        <dbReference type="EMBL" id="MBB3729849.1"/>
    </source>
</evidence>
<dbReference type="InterPro" id="IPR032808">
    <property type="entry name" value="DoxX"/>
</dbReference>
<keyword evidence="3" id="KW-1003">Cell membrane</keyword>
<dbReference type="RefSeq" id="WP_183653712.1">
    <property type="nucleotide sequence ID" value="NZ_BAAAXX010000027.1"/>
</dbReference>
<evidence type="ECO:0000256" key="7">
    <source>
        <dbReference type="SAM" id="Phobius"/>
    </source>
</evidence>
<evidence type="ECO:0000256" key="1">
    <source>
        <dbReference type="ARBA" id="ARBA00004651"/>
    </source>
</evidence>
<comment type="subcellular location">
    <subcellularLocation>
        <location evidence="1">Cell membrane</location>
        <topology evidence="1">Multi-pass membrane protein</topology>
    </subcellularLocation>
</comment>
<organism evidence="8 9">
    <name type="scientific">Nonomuraea dietziae</name>
    <dbReference type="NCBI Taxonomy" id="65515"/>
    <lineage>
        <taxon>Bacteria</taxon>
        <taxon>Bacillati</taxon>
        <taxon>Actinomycetota</taxon>
        <taxon>Actinomycetes</taxon>
        <taxon>Streptosporangiales</taxon>
        <taxon>Streptosporangiaceae</taxon>
        <taxon>Nonomuraea</taxon>
    </lineage>
</organism>
<dbReference type="Proteomes" id="UP000579945">
    <property type="component" value="Unassembled WGS sequence"/>
</dbReference>